<keyword evidence="2" id="KW-0131">Cell cycle</keyword>
<organism evidence="4 5">
    <name type="scientific">Pisum sativum</name>
    <name type="common">Garden pea</name>
    <name type="synonym">Lathyrus oleraceus</name>
    <dbReference type="NCBI Taxonomy" id="3888"/>
    <lineage>
        <taxon>Eukaryota</taxon>
        <taxon>Viridiplantae</taxon>
        <taxon>Streptophyta</taxon>
        <taxon>Embryophyta</taxon>
        <taxon>Tracheophyta</taxon>
        <taxon>Spermatophyta</taxon>
        <taxon>Magnoliopsida</taxon>
        <taxon>eudicotyledons</taxon>
        <taxon>Gunneridae</taxon>
        <taxon>Pentapetalae</taxon>
        <taxon>rosids</taxon>
        <taxon>fabids</taxon>
        <taxon>Fabales</taxon>
        <taxon>Fabaceae</taxon>
        <taxon>Papilionoideae</taxon>
        <taxon>50 kb inversion clade</taxon>
        <taxon>NPAAA clade</taxon>
        <taxon>Hologalegina</taxon>
        <taxon>IRL clade</taxon>
        <taxon>Fabeae</taxon>
        <taxon>Lathyrus</taxon>
    </lineage>
</organism>
<dbReference type="SUPFAM" id="SSF48371">
    <property type="entry name" value="ARM repeat"/>
    <property type="match status" value="1"/>
</dbReference>
<evidence type="ECO:0000259" key="3">
    <source>
        <dbReference type="Pfam" id="PF09759"/>
    </source>
</evidence>
<feature type="domain" description="Ataxin-10" evidence="3">
    <location>
        <begin position="378"/>
        <end position="472"/>
    </location>
</feature>
<dbReference type="InterPro" id="IPR016024">
    <property type="entry name" value="ARM-type_fold"/>
</dbReference>
<dbReference type="Gramene" id="Psat3g112920.1">
    <property type="protein sequence ID" value="Psat3g112920.1.cds"/>
    <property type="gene ID" value="Psat3g112920"/>
</dbReference>
<keyword evidence="1" id="KW-0132">Cell division</keyword>
<dbReference type="OrthoDB" id="379794at2759"/>
<dbReference type="Gene3D" id="1.25.10.10">
    <property type="entry name" value="Leucine-rich Repeat Variant"/>
    <property type="match status" value="2"/>
</dbReference>
<dbReference type="PANTHER" id="PTHR13255:SF0">
    <property type="entry name" value="ATAXIN-10"/>
    <property type="match status" value="1"/>
</dbReference>
<dbReference type="AlphaFoldDB" id="A0A9D4XYF8"/>
<evidence type="ECO:0000313" key="4">
    <source>
        <dbReference type="EMBL" id="KAI5428862.1"/>
    </source>
</evidence>
<dbReference type="Pfam" id="PF09759">
    <property type="entry name" value="Atx10homo_assoc"/>
    <property type="match status" value="1"/>
</dbReference>
<dbReference type="Gramene" id="Psat03G0374100-T1">
    <property type="protein sequence ID" value="KAI5428862.1"/>
    <property type="gene ID" value="KIW84_033741"/>
</dbReference>
<name>A0A9D4XYF8_PEA</name>
<dbReference type="Proteomes" id="UP001058974">
    <property type="component" value="Chromosome 3"/>
</dbReference>
<gene>
    <name evidence="4" type="ORF">KIW84_033741</name>
</gene>
<dbReference type="PANTHER" id="PTHR13255">
    <property type="entry name" value="ATAXIN-10"/>
    <property type="match status" value="1"/>
</dbReference>
<evidence type="ECO:0000256" key="2">
    <source>
        <dbReference type="ARBA" id="ARBA00023306"/>
    </source>
</evidence>
<dbReference type="Gramene" id="Psat3g112920.2">
    <property type="protein sequence ID" value="Psat3g112920.2.cds"/>
    <property type="gene ID" value="Psat3g112920"/>
</dbReference>
<evidence type="ECO:0000313" key="5">
    <source>
        <dbReference type="Proteomes" id="UP001058974"/>
    </source>
</evidence>
<dbReference type="EMBL" id="JAMSHJ010000003">
    <property type="protein sequence ID" value="KAI5428862.1"/>
    <property type="molecule type" value="Genomic_DNA"/>
</dbReference>
<protein>
    <recommendedName>
        <fullName evidence="3">Ataxin-10 domain-containing protein</fullName>
    </recommendedName>
</protein>
<dbReference type="GO" id="GO:0051301">
    <property type="term" value="P:cell division"/>
    <property type="evidence" value="ECO:0007669"/>
    <property type="project" value="UniProtKB-KW"/>
</dbReference>
<accession>A0A9D4XYF8</accession>
<dbReference type="Gramene" id="Psat3g112920.3">
    <property type="protein sequence ID" value="Psat3g112920.3.cds"/>
    <property type="gene ID" value="Psat3g112920"/>
</dbReference>
<sequence length="480" mass="53365">MGDDDALKLLFDVSNSNTLENSLDILIQTAKSESGRSHLASKRILPVVLSILHSQTPFLDHHILSLCFKLLRNLCAGELVNQNLFLEFDGVVIVVSRILRLEGVSDHMLVRWGLQVLANVCLAGKKHQRAVWEELFPLGFVSLARLGIKDVSDPLCMVIYTCCDGNPEWFGELCSDSGWPVVVESVKTASSASFGEDWIKLILSRICLEESQLPVLFSKLRFKDIHEGEDTESIDDQFSSEQVFLLQILSEILNERIEDFTISKDVALFVYGVFKKSKGVLEHAVRGKSGLPTGITAVDVLGYSLTILRDICAHDSARGNAEDANDVVDVLLSNGLMELLLIVLGDLEPPAIIRKGIKQSENQDGASSSSKPCPYKGFRRDIVALIGNCVYRRKHAQDELRNRNGVLLLLQQCVTDEDNPFLREWGIWSVRNMLEGNEENQKVVSELQLQGSADIPEISALGLRVEVDQNTRRAKLVNVS</sequence>
<dbReference type="InterPro" id="IPR051374">
    <property type="entry name" value="Ataxin-10/CTR86_families"/>
</dbReference>
<dbReference type="GO" id="GO:0005829">
    <property type="term" value="C:cytosol"/>
    <property type="evidence" value="ECO:0007669"/>
    <property type="project" value="TreeGrafter"/>
</dbReference>
<dbReference type="InterPro" id="IPR019156">
    <property type="entry name" value="Ataxin-10_domain"/>
</dbReference>
<dbReference type="Gramene" id="PSAT_LOCUS12468_t1">
    <property type="protein sequence ID" value="CAL5192591.1"/>
    <property type="gene ID" value="PSAT_LOCUS12468"/>
</dbReference>
<keyword evidence="5" id="KW-1185">Reference proteome</keyword>
<comment type="caution">
    <text evidence="4">The sequence shown here is derived from an EMBL/GenBank/DDBJ whole genome shotgun (WGS) entry which is preliminary data.</text>
</comment>
<dbReference type="InterPro" id="IPR011989">
    <property type="entry name" value="ARM-like"/>
</dbReference>
<reference evidence="4 5" key="1">
    <citation type="journal article" date="2022" name="Nat. Genet.">
        <title>Improved pea reference genome and pan-genome highlight genomic features and evolutionary characteristics.</title>
        <authorList>
            <person name="Yang T."/>
            <person name="Liu R."/>
            <person name="Luo Y."/>
            <person name="Hu S."/>
            <person name="Wang D."/>
            <person name="Wang C."/>
            <person name="Pandey M.K."/>
            <person name="Ge S."/>
            <person name="Xu Q."/>
            <person name="Li N."/>
            <person name="Li G."/>
            <person name="Huang Y."/>
            <person name="Saxena R.K."/>
            <person name="Ji Y."/>
            <person name="Li M."/>
            <person name="Yan X."/>
            <person name="He Y."/>
            <person name="Liu Y."/>
            <person name="Wang X."/>
            <person name="Xiang C."/>
            <person name="Varshney R.K."/>
            <person name="Ding H."/>
            <person name="Gao S."/>
            <person name="Zong X."/>
        </authorList>
    </citation>
    <scope>NUCLEOTIDE SEQUENCE [LARGE SCALE GENOMIC DNA]</scope>
    <source>
        <strain evidence="4 5">cv. Zhongwan 6</strain>
    </source>
</reference>
<proteinExistence type="predicted"/>
<evidence type="ECO:0000256" key="1">
    <source>
        <dbReference type="ARBA" id="ARBA00022618"/>
    </source>
</evidence>